<keyword evidence="2" id="KW-0812">Transmembrane</keyword>
<sequence length="498" mass="53561">MSDLHPNAALAPPRPSLSLEPGAIRAVKTSTSRSARPSLEREKGKAISVEPQKPRDPRRQHINFRRQQSDSPPLATQPAPPATYDADGGEGSTRVSHENNYEKLPSFIPLQSPKEKLLSPEEQEFERALRRRRIRVMAICAIILLLVIATIILLVRIVRPKLVGAIDGIGHNSTTTLNDDQSRCLNDFRDNAPSNPTAYQCSNCLPTLQSVSSDFLNSASNARDADLIAAAKQFCGASSIFTSANTGGQNAFSSAGWMKDVKICTWGGVTCDGSGSITALSLQHPAIPQVIPGALSALTSLVSLSITGDKNDPTGPLNGSLPSSLRDLQLYNTSFQGFESDAIFKQDGALAKLKSLTMDGNWAMGGSLPDSILNVPLQNLTVRNQNLYPNLLGIGSSTVFAETLELLDLSYNGFTQNLTSLSLPRLLTLDLSNNNLVFVSPGFAFPSLLRVVHMQNNPALHGGLSSALCQSTWLTDCNFQLTGFSSTPNITCGICRFN</sequence>
<dbReference type="InParanoid" id="G4TAZ3"/>
<gene>
    <name evidence="3" type="ORF">PIIN_02350</name>
</gene>
<dbReference type="Proteomes" id="UP000007148">
    <property type="component" value="Unassembled WGS sequence"/>
</dbReference>
<dbReference type="PANTHER" id="PTHR48004">
    <property type="entry name" value="OS01G0149700 PROTEIN"/>
    <property type="match status" value="1"/>
</dbReference>
<evidence type="ECO:0000313" key="3">
    <source>
        <dbReference type="EMBL" id="CCA68486.1"/>
    </source>
</evidence>
<evidence type="ECO:0000313" key="4">
    <source>
        <dbReference type="Proteomes" id="UP000007148"/>
    </source>
</evidence>
<keyword evidence="2" id="KW-1133">Transmembrane helix</keyword>
<feature type="transmembrane region" description="Helical" evidence="2">
    <location>
        <begin position="136"/>
        <end position="158"/>
    </location>
</feature>
<dbReference type="OMA" id="RFCAWSG"/>
<dbReference type="HOGENOM" id="CLU_547589_0_0_1"/>
<keyword evidence="4" id="KW-1185">Reference proteome</keyword>
<dbReference type="OrthoDB" id="676979at2759"/>
<keyword evidence="2" id="KW-0472">Membrane</keyword>
<dbReference type="Gene3D" id="3.80.10.10">
    <property type="entry name" value="Ribonuclease Inhibitor"/>
    <property type="match status" value="1"/>
</dbReference>
<proteinExistence type="predicted"/>
<dbReference type="AlphaFoldDB" id="G4TAZ3"/>
<reference evidence="3 4" key="1">
    <citation type="journal article" date="2011" name="PLoS Pathog.">
        <title>Endophytic Life Strategies Decoded by Genome and Transcriptome Analyses of the Mutualistic Root Symbiont Piriformospora indica.</title>
        <authorList>
            <person name="Zuccaro A."/>
            <person name="Lahrmann U."/>
            <person name="Guldener U."/>
            <person name="Langen G."/>
            <person name="Pfiffi S."/>
            <person name="Biedenkopf D."/>
            <person name="Wong P."/>
            <person name="Samans B."/>
            <person name="Grimm C."/>
            <person name="Basiewicz M."/>
            <person name="Murat C."/>
            <person name="Martin F."/>
            <person name="Kogel K.H."/>
        </authorList>
    </citation>
    <scope>NUCLEOTIDE SEQUENCE [LARGE SCALE GENOMIC DNA]</scope>
    <source>
        <strain evidence="3 4">DSM 11827</strain>
    </source>
</reference>
<organism evidence="3 4">
    <name type="scientific">Serendipita indica (strain DSM 11827)</name>
    <name type="common">Root endophyte fungus</name>
    <name type="synonym">Piriformospora indica</name>
    <dbReference type="NCBI Taxonomy" id="1109443"/>
    <lineage>
        <taxon>Eukaryota</taxon>
        <taxon>Fungi</taxon>
        <taxon>Dikarya</taxon>
        <taxon>Basidiomycota</taxon>
        <taxon>Agaricomycotina</taxon>
        <taxon>Agaricomycetes</taxon>
        <taxon>Sebacinales</taxon>
        <taxon>Serendipitaceae</taxon>
        <taxon>Serendipita</taxon>
    </lineage>
</organism>
<protein>
    <recommendedName>
        <fullName evidence="5">Leucine-rich repeat-containing N-terminal plant-type domain-containing protein</fullName>
    </recommendedName>
</protein>
<evidence type="ECO:0008006" key="5">
    <source>
        <dbReference type="Google" id="ProtNLM"/>
    </source>
</evidence>
<dbReference type="SUPFAM" id="SSF52058">
    <property type="entry name" value="L domain-like"/>
    <property type="match status" value="1"/>
</dbReference>
<name>G4TAZ3_SERID</name>
<evidence type="ECO:0000256" key="2">
    <source>
        <dbReference type="SAM" id="Phobius"/>
    </source>
</evidence>
<dbReference type="InterPro" id="IPR052941">
    <property type="entry name" value="StomDev_PlantInt_Reg"/>
</dbReference>
<dbReference type="PANTHER" id="PTHR48004:SF58">
    <property type="entry name" value="OS01G0162200 PROTEIN"/>
    <property type="match status" value="1"/>
</dbReference>
<comment type="caution">
    <text evidence="3">The sequence shown here is derived from an EMBL/GenBank/DDBJ whole genome shotgun (WGS) entry which is preliminary data.</text>
</comment>
<dbReference type="EMBL" id="CAFZ01000034">
    <property type="protein sequence ID" value="CCA68486.1"/>
    <property type="molecule type" value="Genomic_DNA"/>
</dbReference>
<dbReference type="InterPro" id="IPR032675">
    <property type="entry name" value="LRR_dom_sf"/>
</dbReference>
<accession>G4TAZ3</accession>
<evidence type="ECO:0000256" key="1">
    <source>
        <dbReference type="SAM" id="MobiDB-lite"/>
    </source>
</evidence>
<dbReference type="eggNOG" id="ENOG502RSAY">
    <property type="taxonomic scope" value="Eukaryota"/>
</dbReference>
<feature type="region of interest" description="Disordered" evidence="1">
    <location>
        <begin position="1"/>
        <end position="97"/>
    </location>
</feature>
<dbReference type="STRING" id="1109443.G4TAZ3"/>